<dbReference type="Pfam" id="PF06414">
    <property type="entry name" value="Zeta_toxin"/>
    <property type="match status" value="1"/>
</dbReference>
<evidence type="ECO:0000313" key="6">
    <source>
        <dbReference type="Proteomes" id="UP000002774"/>
    </source>
</evidence>
<keyword evidence="1" id="KW-0547">Nucleotide-binding</keyword>
<dbReference type="InterPro" id="IPR010488">
    <property type="entry name" value="Zeta_toxin_domain"/>
</dbReference>
<dbReference type="RefSeq" id="WP_008507228.1">
    <property type="nucleotide sequence ID" value="NZ_CM001403.1"/>
</dbReference>
<keyword evidence="6" id="KW-1185">Reference proteome</keyword>
<evidence type="ECO:0000256" key="2">
    <source>
        <dbReference type="ARBA" id="ARBA00022840"/>
    </source>
</evidence>
<dbReference type="GO" id="GO:0005524">
    <property type="term" value="F:ATP binding"/>
    <property type="evidence" value="ECO:0007669"/>
    <property type="project" value="UniProtKB-KW"/>
</dbReference>
<name>H1YAD6_9SPHI</name>
<dbReference type="PANTHER" id="PTHR39206">
    <property type="entry name" value="SLL8004 PROTEIN"/>
    <property type="match status" value="1"/>
</dbReference>
<feature type="domain" description="Zeta toxin" evidence="4">
    <location>
        <begin position="2"/>
        <end position="153"/>
    </location>
</feature>
<keyword evidence="2" id="KW-0067">ATP-binding</keyword>
<evidence type="ECO:0000313" key="5">
    <source>
        <dbReference type="EMBL" id="EHQ26979.1"/>
    </source>
</evidence>
<dbReference type="PANTHER" id="PTHR39206:SF1">
    <property type="entry name" value="SLL8004 PROTEIN"/>
    <property type="match status" value="1"/>
</dbReference>
<feature type="region of interest" description="Disordered" evidence="3">
    <location>
        <begin position="211"/>
        <end position="246"/>
    </location>
</feature>
<reference evidence="5" key="1">
    <citation type="submission" date="2011-09" db="EMBL/GenBank/DDBJ databases">
        <title>The permanent draft genome of Mucilaginibacter paludis DSM 18603.</title>
        <authorList>
            <consortium name="US DOE Joint Genome Institute (JGI-PGF)"/>
            <person name="Lucas S."/>
            <person name="Han J."/>
            <person name="Lapidus A."/>
            <person name="Bruce D."/>
            <person name="Goodwin L."/>
            <person name="Pitluck S."/>
            <person name="Peters L."/>
            <person name="Kyrpides N."/>
            <person name="Mavromatis K."/>
            <person name="Ivanova N."/>
            <person name="Mikhailova N."/>
            <person name="Held B."/>
            <person name="Detter J.C."/>
            <person name="Tapia R."/>
            <person name="Han C."/>
            <person name="Land M."/>
            <person name="Hauser L."/>
            <person name="Markowitz V."/>
            <person name="Cheng J.-F."/>
            <person name="Hugenholtz P."/>
            <person name="Woyke T."/>
            <person name="Wu D."/>
            <person name="Tindall B."/>
            <person name="Brambilla E."/>
            <person name="Klenk H.-P."/>
            <person name="Eisen J.A."/>
        </authorList>
    </citation>
    <scope>NUCLEOTIDE SEQUENCE [LARGE SCALE GENOMIC DNA]</scope>
    <source>
        <strain evidence="5">DSM 18603</strain>
    </source>
</reference>
<dbReference type="EMBL" id="CM001403">
    <property type="protein sequence ID" value="EHQ26979.1"/>
    <property type="molecule type" value="Genomic_DNA"/>
</dbReference>
<dbReference type="HOGENOM" id="CLU_094497_0_0_10"/>
<evidence type="ECO:0000256" key="3">
    <source>
        <dbReference type="SAM" id="MobiDB-lite"/>
    </source>
</evidence>
<dbReference type="OrthoDB" id="9791543at2"/>
<feature type="compositionally biased region" description="Low complexity" evidence="3">
    <location>
        <begin position="211"/>
        <end position="223"/>
    </location>
</feature>
<dbReference type="GO" id="GO:0016301">
    <property type="term" value="F:kinase activity"/>
    <property type="evidence" value="ECO:0007669"/>
    <property type="project" value="InterPro"/>
</dbReference>
<gene>
    <name evidence="5" type="ORF">Mucpa_2868</name>
</gene>
<dbReference type="Proteomes" id="UP000002774">
    <property type="component" value="Chromosome"/>
</dbReference>
<dbReference type="InterPro" id="IPR027417">
    <property type="entry name" value="P-loop_NTPase"/>
</dbReference>
<sequence length="246" mass="27887">MEQPKLFVFAGPNGAGKSTLSAIMLPFGTPIFDGDKELALLRQQFPGLDSGNLYEAVNGHIFSSWKEEVQAKRIDCAFETNFRTTDVMNTVNEFKEKGYEALLIYFGLDNIAASIERVKLRVEMGGHNVSLENITANYNEGLKNLENHFREFDNVLLVRSFTEDNKRGLKFLPYLKIEQGQIKEQAQQMPEWANKLVQSIEAKQAQILAEKQQQAQQQEQSLIQKKDRAPGEDLDEGYNRGPSLGR</sequence>
<proteinExistence type="predicted"/>
<dbReference type="Gene3D" id="3.40.50.300">
    <property type="entry name" value="P-loop containing nucleotide triphosphate hydrolases"/>
    <property type="match status" value="1"/>
</dbReference>
<evidence type="ECO:0000259" key="4">
    <source>
        <dbReference type="Pfam" id="PF06414"/>
    </source>
</evidence>
<dbReference type="STRING" id="714943.Mucpa_2868"/>
<protein>
    <recommendedName>
        <fullName evidence="4">Zeta toxin domain-containing protein</fullName>
    </recommendedName>
</protein>
<dbReference type="AlphaFoldDB" id="H1YAD6"/>
<accession>H1YAD6</accession>
<organism evidence="5 6">
    <name type="scientific">Mucilaginibacter paludis DSM 18603</name>
    <dbReference type="NCBI Taxonomy" id="714943"/>
    <lineage>
        <taxon>Bacteria</taxon>
        <taxon>Pseudomonadati</taxon>
        <taxon>Bacteroidota</taxon>
        <taxon>Sphingobacteriia</taxon>
        <taxon>Sphingobacteriales</taxon>
        <taxon>Sphingobacteriaceae</taxon>
        <taxon>Mucilaginibacter</taxon>
    </lineage>
</organism>
<evidence type="ECO:0000256" key="1">
    <source>
        <dbReference type="ARBA" id="ARBA00022741"/>
    </source>
</evidence>
<dbReference type="eggNOG" id="COG4185">
    <property type="taxonomic scope" value="Bacteria"/>
</dbReference>
<dbReference type="SUPFAM" id="SSF52540">
    <property type="entry name" value="P-loop containing nucleoside triphosphate hydrolases"/>
    <property type="match status" value="1"/>
</dbReference>